<accession>A0A1H8S854</accession>
<dbReference type="PIRSF" id="PIRSF015582">
    <property type="entry name" value="Cit_lyase_B"/>
    <property type="match status" value="1"/>
</dbReference>
<evidence type="ECO:0000256" key="1">
    <source>
        <dbReference type="ARBA" id="ARBA00001946"/>
    </source>
</evidence>
<feature type="binding site" evidence="4">
    <location>
        <position position="137"/>
    </location>
    <ligand>
        <name>substrate</name>
    </ligand>
</feature>
<dbReference type="Gene3D" id="3.20.20.60">
    <property type="entry name" value="Phosphoenolpyruvate-binding domains"/>
    <property type="match status" value="1"/>
</dbReference>
<dbReference type="SUPFAM" id="SSF51621">
    <property type="entry name" value="Phosphoenolpyruvate/pyruvate domain"/>
    <property type="match status" value="1"/>
</dbReference>
<comment type="cofactor">
    <cofactor evidence="1">
        <name>Mg(2+)</name>
        <dbReference type="ChEBI" id="CHEBI:18420"/>
    </cofactor>
</comment>
<feature type="binding site" evidence="4">
    <location>
        <position position="69"/>
    </location>
    <ligand>
        <name>substrate</name>
    </ligand>
</feature>
<dbReference type="PANTHER" id="PTHR32308:SF10">
    <property type="entry name" value="CITRATE LYASE SUBUNIT BETA"/>
    <property type="match status" value="1"/>
</dbReference>
<evidence type="ECO:0000313" key="7">
    <source>
        <dbReference type="EMBL" id="SEO74841.1"/>
    </source>
</evidence>
<dbReference type="InterPro" id="IPR040442">
    <property type="entry name" value="Pyrv_kinase-like_dom_sf"/>
</dbReference>
<evidence type="ECO:0000256" key="3">
    <source>
        <dbReference type="ARBA" id="ARBA00022842"/>
    </source>
</evidence>
<dbReference type="EMBL" id="FOEE01000004">
    <property type="protein sequence ID" value="SEO74841.1"/>
    <property type="molecule type" value="Genomic_DNA"/>
</dbReference>
<dbReference type="Proteomes" id="UP000198960">
    <property type="component" value="Unassembled WGS sequence"/>
</dbReference>
<name>A0A1H8S854_9ACTN</name>
<feature type="binding site" evidence="5">
    <location>
        <position position="164"/>
    </location>
    <ligand>
        <name>Mg(2+)</name>
        <dbReference type="ChEBI" id="CHEBI:18420"/>
    </ligand>
</feature>
<organism evidence="7 8">
    <name type="scientific">Trujillonella endophytica</name>
    <dbReference type="NCBI Taxonomy" id="673521"/>
    <lineage>
        <taxon>Bacteria</taxon>
        <taxon>Bacillati</taxon>
        <taxon>Actinomycetota</taxon>
        <taxon>Actinomycetes</taxon>
        <taxon>Geodermatophilales</taxon>
        <taxon>Geodermatophilaceae</taxon>
        <taxon>Trujillonella</taxon>
    </lineage>
</organism>
<dbReference type="STRING" id="673521.SAMN05660991_01500"/>
<evidence type="ECO:0000256" key="5">
    <source>
        <dbReference type="PIRSR" id="PIRSR015582-2"/>
    </source>
</evidence>
<evidence type="ECO:0000313" key="8">
    <source>
        <dbReference type="Proteomes" id="UP000198960"/>
    </source>
</evidence>
<keyword evidence="8" id="KW-1185">Reference proteome</keyword>
<evidence type="ECO:0000256" key="2">
    <source>
        <dbReference type="ARBA" id="ARBA00022723"/>
    </source>
</evidence>
<dbReference type="RefSeq" id="WP_211435545.1">
    <property type="nucleotide sequence ID" value="NZ_FOEE01000004.1"/>
</dbReference>
<evidence type="ECO:0000256" key="4">
    <source>
        <dbReference type="PIRSR" id="PIRSR015582-1"/>
    </source>
</evidence>
<feature type="domain" description="HpcH/HpaI aldolase/citrate lyase" evidence="6">
    <location>
        <begin position="9"/>
        <end position="232"/>
    </location>
</feature>
<dbReference type="InterPro" id="IPR011206">
    <property type="entry name" value="Citrate_lyase_beta/mcl1/mcl2"/>
</dbReference>
<feature type="binding site" evidence="5">
    <location>
        <position position="137"/>
    </location>
    <ligand>
        <name>Mg(2+)</name>
        <dbReference type="ChEBI" id="CHEBI:18420"/>
    </ligand>
</feature>
<keyword evidence="2 5" id="KW-0479">Metal-binding</keyword>
<keyword evidence="7" id="KW-0456">Lyase</keyword>
<proteinExistence type="predicted"/>
<dbReference type="GO" id="GO:0016829">
    <property type="term" value="F:lyase activity"/>
    <property type="evidence" value="ECO:0007669"/>
    <property type="project" value="UniProtKB-KW"/>
</dbReference>
<dbReference type="InterPro" id="IPR015813">
    <property type="entry name" value="Pyrv/PenolPyrv_kinase-like_dom"/>
</dbReference>
<dbReference type="Pfam" id="PF03328">
    <property type="entry name" value="HpcH_HpaI"/>
    <property type="match status" value="1"/>
</dbReference>
<dbReference type="GO" id="GO:0006107">
    <property type="term" value="P:oxaloacetate metabolic process"/>
    <property type="evidence" value="ECO:0007669"/>
    <property type="project" value="TreeGrafter"/>
</dbReference>
<gene>
    <name evidence="7" type="ORF">SAMN05660991_01500</name>
</gene>
<keyword evidence="3 5" id="KW-0460">Magnesium</keyword>
<dbReference type="PANTHER" id="PTHR32308">
    <property type="entry name" value="LYASE BETA SUBUNIT, PUTATIVE (AFU_ORTHOLOGUE AFUA_4G13030)-RELATED"/>
    <property type="match status" value="1"/>
</dbReference>
<dbReference type="InterPro" id="IPR005000">
    <property type="entry name" value="Aldolase/citrate-lyase_domain"/>
</dbReference>
<evidence type="ECO:0000259" key="6">
    <source>
        <dbReference type="Pfam" id="PF03328"/>
    </source>
</evidence>
<sequence length="298" mass="30837">MTAAPPAPRVCLVVPASDQRKVDKALAADVDEVVLDLEDAVAPAAKGAARARVREVVAAAGRAGSLAVRVNQVGSAWCHRDVLDVVAAAQAPVTLVVPKVDSAVELHVVDRLVRGARAERAAAGSPAPVIRLDALVESAAALRSLDAVVAASDLLRALVVGYADLAADLGRDPDGDPAAWDPVRSAVVAAARAGRRQLIDGPWLSVAADETFLADRDRARRHGFDGTWVIHPAQVADATRIFTPSAEQLEWARRVLAAMDEATAAGAGAVSLDGQMLDEALAVRARSVLARAGRGAAL</sequence>
<dbReference type="GO" id="GO:0000287">
    <property type="term" value="F:magnesium ion binding"/>
    <property type="evidence" value="ECO:0007669"/>
    <property type="project" value="TreeGrafter"/>
</dbReference>
<reference evidence="8" key="1">
    <citation type="submission" date="2016-10" db="EMBL/GenBank/DDBJ databases">
        <authorList>
            <person name="Varghese N."/>
            <person name="Submissions S."/>
        </authorList>
    </citation>
    <scope>NUCLEOTIDE SEQUENCE [LARGE SCALE GENOMIC DNA]</scope>
    <source>
        <strain evidence="8">DSM 45413</strain>
    </source>
</reference>
<protein>
    <submittedName>
        <fullName evidence="7">Citrate lyase subunit beta / citryl-CoA lyase</fullName>
    </submittedName>
</protein>
<dbReference type="AlphaFoldDB" id="A0A1H8S854"/>